<gene>
    <name evidence="3" type="ORF">E2562_009104</name>
    <name evidence="4" type="ORF">E2562_009109</name>
</gene>
<evidence type="ECO:0000313" key="4">
    <source>
        <dbReference type="EMBL" id="KAF0906111.1"/>
    </source>
</evidence>
<dbReference type="EMBL" id="SPHZ02000007">
    <property type="protein sequence ID" value="KAF0906111.1"/>
    <property type="molecule type" value="Genomic_DNA"/>
</dbReference>
<protein>
    <recommendedName>
        <fullName evidence="2">F-box/LRR-repeat protein 15/At3g58940/PEG3-like LRR domain-containing protein</fullName>
    </recommendedName>
</protein>
<feature type="transmembrane region" description="Helical" evidence="1">
    <location>
        <begin position="6"/>
        <end position="28"/>
    </location>
</feature>
<feature type="domain" description="F-box/LRR-repeat protein 15/At3g58940/PEG3-like LRR" evidence="2">
    <location>
        <begin position="1"/>
        <end position="69"/>
    </location>
</feature>
<keyword evidence="1" id="KW-0812">Transmembrane</keyword>
<evidence type="ECO:0000259" key="2">
    <source>
        <dbReference type="Pfam" id="PF24758"/>
    </source>
</evidence>
<evidence type="ECO:0000256" key="1">
    <source>
        <dbReference type="SAM" id="Phobius"/>
    </source>
</evidence>
<keyword evidence="5" id="KW-1185">Reference proteome</keyword>
<evidence type="ECO:0000313" key="3">
    <source>
        <dbReference type="EMBL" id="KAF0906106.1"/>
    </source>
</evidence>
<dbReference type="EMBL" id="SPHZ02000007">
    <property type="protein sequence ID" value="KAF0906106.1"/>
    <property type="molecule type" value="Genomic_DNA"/>
</dbReference>
<evidence type="ECO:0000313" key="5">
    <source>
        <dbReference type="Proteomes" id="UP000479710"/>
    </source>
</evidence>
<sequence>MDDRDLPLLLAASPVLEILAVFGILGTMQARLSSRSLRCAQFCLSFMGEVDVLDAPHLEQLSLEKLYQHKGQDWPCSSAAYTGLLAAGSARAGDR</sequence>
<dbReference type="AlphaFoldDB" id="A0A6G1D100"/>
<organism evidence="3 5">
    <name type="scientific">Oryza meyeriana var. granulata</name>
    <dbReference type="NCBI Taxonomy" id="110450"/>
    <lineage>
        <taxon>Eukaryota</taxon>
        <taxon>Viridiplantae</taxon>
        <taxon>Streptophyta</taxon>
        <taxon>Embryophyta</taxon>
        <taxon>Tracheophyta</taxon>
        <taxon>Spermatophyta</taxon>
        <taxon>Magnoliopsida</taxon>
        <taxon>Liliopsida</taxon>
        <taxon>Poales</taxon>
        <taxon>Poaceae</taxon>
        <taxon>BOP clade</taxon>
        <taxon>Oryzoideae</taxon>
        <taxon>Oryzeae</taxon>
        <taxon>Oryzinae</taxon>
        <taxon>Oryza</taxon>
        <taxon>Oryza meyeriana</taxon>
    </lineage>
</organism>
<dbReference type="Proteomes" id="UP000479710">
    <property type="component" value="Unassembled WGS sequence"/>
</dbReference>
<accession>A0A6G1D100</accession>
<reference evidence="3 5" key="1">
    <citation type="submission" date="2019-11" db="EMBL/GenBank/DDBJ databases">
        <title>Whole genome sequence of Oryza granulata.</title>
        <authorList>
            <person name="Li W."/>
        </authorList>
    </citation>
    <scope>NUCLEOTIDE SEQUENCE [LARGE SCALE GENOMIC DNA]</scope>
    <source>
        <strain evidence="5">cv. Menghai</strain>
        <tissue evidence="3">Leaf</tissue>
    </source>
</reference>
<keyword evidence="1" id="KW-0472">Membrane</keyword>
<name>A0A6G1D100_9ORYZ</name>
<dbReference type="Pfam" id="PF24758">
    <property type="entry name" value="LRR_At5g56370"/>
    <property type="match status" value="1"/>
</dbReference>
<dbReference type="InterPro" id="IPR055411">
    <property type="entry name" value="LRR_FXL15/At3g58940/PEG3-like"/>
</dbReference>
<keyword evidence="1" id="KW-1133">Transmembrane helix</keyword>
<comment type="caution">
    <text evidence="3">The sequence shown here is derived from an EMBL/GenBank/DDBJ whole genome shotgun (WGS) entry which is preliminary data.</text>
</comment>
<proteinExistence type="predicted"/>